<reference evidence="1 2" key="1">
    <citation type="submission" date="2021-10" db="EMBL/GenBank/DDBJ databases">
        <authorList>
            <person name="Criscuolo A."/>
        </authorList>
    </citation>
    <scope>NUCLEOTIDE SEQUENCE [LARGE SCALE GENOMIC DNA]</scope>
    <source>
        <strain evidence="2">CIP 111899</strain>
    </source>
</reference>
<name>A0ABM8Y7D8_9BACI</name>
<dbReference type="Pfam" id="PF13050">
    <property type="entry name" value="DUF3911"/>
    <property type="match status" value="1"/>
</dbReference>
<evidence type="ECO:0000313" key="2">
    <source>
        <dbReference type="Proteomes" id="UP000789423"/>
    </source>
</evidence>
<keyword evidence="2" id="KW-1185">Reference proteome</keyword>
<comment type="caution">
    <text evidence="1">The sequence shown here is derived from an EMBL/GenBank/DDBJ whole genome shotgun (WGS) entry which is preliminary data.</text>
</comment>
<accession>A0ABM8Y7D8</accession>
<evidence type="ECO:0000313" key="1">
    <source>
        <dbReference type="EMBL" id="CAG9611639.1"/>
    </source>
</evidence>
<dbReference type="Proteomes" id="UP000789423">
    <property type="component" value="Unassembled WGS sequence"/>
</dbReference>
<evidence type="ECO:0008006" key="3">
    <source>
        <dbReference type="Google" id="ProtNLM"/>
    </source>
</evidence>
<gene>
    <name evidence="1" type="ORF">BACCIP111899_00811</name>
</gene>
<sequence length="84" mass="9767">MACLQIKGTRQEVMEMLQLFDLMNTKGLCKLEDYVELLPYAEQNRTTQNPMYIASVDVQSNDYTMQDVQNDRFVSDMLTGVYND</sequence>
<dbReference type="RefSeq" id="WP_230573907.1">
    <property type="nucleotide sequence ID" value="NZ_CAKJTI010000003.1"/>
</dbReference>
<organism evidence="1 2">
    <name type="scientific">Bacillus rhizoplanae</name>
    <dbReference type="NCBI Taxonomy" id="2880966"/>
    <lineage>
        <taxon>Bacteria</taxon>
        <taxon>Bacillati</taxon>
        <taxon>Bacillota</taxon>
        <taxon>Bacilli</taxon>
        <taxon>Bacillales</taxon>
        <taxon>Bacillaceae</taxon>
        <taxon>Bacillus</taxon>
    </lineage>
</organism>
<proteinExistence type="predicted"/>
<dbReference type="InterPro" id="IPR025022">
    <property type="entry name" value="DUF3911"/>
</dbReference>
<dbReference type="EMBL" id="CAKJTI010000003">
    <property type="protein sequence ID" value="CAG9611639.1"/>
    <property type="molecule type" value="Genomic_DNA"/>
</dbReference>
<protein>
    <recommendedName>
        <fullName evidence="3">DUF3911 domain-containing protein</fullName>
    </recommendedName>
</protein>